<evidence type="ECO:0000313" key="3">
    <source>
        <dbReference type="Proteomes" id="UP001269819"/>
    </source>
</evidence>
<dbReference type="InterPro" id="IPR039422">
    <property type="entry name" value="MarR/SlyA-like"/>
</dbReference>
<dbReference type="SUPFAM" id="SSF46785">
    <property type="entry name" value="Winged helix' DNA-binding domain"/>
    <property type="match status" value="1"/>
</dbReference>
<dbReference type="Pfam" id="PF12802">
    <property type="entry name" value="MarR_2"/>
    <property type="match status" value="1"/>
</dbReference>
<evidence type="ECO:0000259" key="1">
    <source>
        <dbReference type="PROSITE" id="PS50995"/>
    </source>
</evidence>
<comment type="caution">
    <text evidence="2">The sequence shown here is derived from an EMBL/GenBank/DDBJ whole genome shotgun (WGS) entry which is preliminary data.</text>
</comment>
<reference evidence="2 3" key="1">
    <citation type="submission" date="2023-10" db="EMBL/GenBank/DDBJ databases">
        <title>Characteristics and mechanism of a salt-tolerant marine origin heterotrophic nitrifying- aerobic denitrifying bacteria Marinobacter xestospongiae HN1.</title>
        <authorList>
            <person name="Qi R."/>
        </authorList>
    </citation>
    <scope>NUCLEOTIDE SEQUENCE [LARGE SCALE GENOMIC DNA]</scope>
    <source>
        <strain evidence="2 3">HN1</strain>
    </source>
</reference>
<dbReference type="PRINTS" id="PR00598">
    <property type="entry name" value="HTHMARR"/>
</dbReference>
<dbReference type="Gene3D" id="1.10.10.10">
    <property type="entry name" value="Winged helix-like DNA-binding domain superfamily/Winged helix DNA-binding domain"/>
    <property type="match status" value="1"/>
</dbReference>
<protein>
    <submittedName>
        <fullName evidence="2">MarR family transcriptional regulator</fullName>
    </submittedName>
</protein>
<gene>
    <name evidence="2" type="ORF">RYS15_20705</name>
</gene>
<accession>A0ABU3W3L1</accession>
<dbReference type="RefSeq" id="WP_316975411.1">
    <property type="nucleotide sequence ID" value="NZ_JAWIIJ010000026.1"/>
</dbReference>
<dbReference type="Proteomes" id="UP001269819">
    <property type="component" value="Unassembled WGS sequence"/>
</dbReference>
<dbReference type="SMART" id="SM00347">
    <property type="entry name" value="HTH_MARR"/>
    <property type="match status" value="1"/>
</dbReference>
<keyword evidence="3" id="KW-1185">Reference proteome</keyword>
<dbReference type="PANTHER" id="PTHR33164">
    <property type="entry name" value="TRANSCRIPTIONAL REGULATOR, MARR FAMILY"/>
    <property type="match status" value="1"/>
</dbReference>
<dbReference type="InterPro" id="IPR036388">
    <property type="entry name" value="WH-like_DNA-bd_sf"/>
</dbReference>
<feature type="domain" description="HTH marR-type" evidence="1">
    <location>
        <begin position="1"/>
        <end position="139"/>
    </location>
</feature>
<dbReference type="EMBL" id="JAWIIJ010000026">
    <property type="protein sequence ID" value="MDV2081119.1"/>
    <property type="molecule type" value="Genomic_DNA"/>
</dbReference>
<dbReference type="InterPro" id="IPR036390">
    <property type="entry name" value="WH_DNA-bd_sf"/>
</dbReference>
<dbReference type="PANTHER" id="PTHR33164:SF43">
    <property type="entry name" value="HTH-TYPE TRANSCRIPTIONAL REPRESSOR YETL"/>
    <property type="match status" value="1"/>
</dbReference>
<organism evidence="2 3">
    <name type="scientific">Marinobacter xestospongiae</name>
    <dbReference type="NCBI Taxonomy" id="994319"/>
    <lineage>
        <taxon>Bacteria</taxon>
        <taxon>Pseudomonadati</taxon>
        <taxon>Pseudomonadota</taxon>
        <taxon>Gammaproteobacteria</taxon>
        <taxon>Pseudomonadales</taxon>
        <taxon>Marinobacteraceae</taxon>
        <taxon>Marinobacter</taxon>
    </lineage>
</organism>
<dbReference type="InterPro" id="IPR000835">
    <property type="entry name" value="HTH_MarR-typ"/>
</dbReference>
<evidence type="ECO:0000313" key="2">
    <source>
        <dbReference type="EMBL" id="MDV2081119.1"/>
    </source>
</evidence>
<sequence>MSLSQHASNLLRLATFQTRLQKKQDQWLAAHGISFKEFTIMYHLHQSPTRNMRRVDVAEVVGLSASGVTRLLNPMQKIGLVEKEESARDARVSLVRLTEAGEALFRDAETSVNERVEAFMDLLTEEQQAALQALSETRL</sequence>
<name>A0ABU3W3L1_9GAMM</name>
<dbReference type="PROSITE" id="PS50995">
    <property type="entry name" value="HTH_MARR_2"/>
    <property type="match status" value="1"/>
</dbReference>
<proteinExistence type="predicted"/>